<evidence type="ECO:0000313" key="3">
    <source>
        <dbReference type="EMBL" id="MDN4161893.1"/>
    </source>
</evidence>
<dbReference type="PANTHER" id="PTHR36933:SF1">
    <property type="entry name" value="SLL0788 PROTEIN"/>
    <property type="match status" value="1"/>
</dbReference>
<feature type="region of interest" description="Disordered" evidence="1">
    <location>
        <begin position="1"/>
        <end position="25"/>
    </location>
</feature>
<evidence type="ECO:0000313" key="4">
    <source>
        <dbReference type="Proteomes" id="UP001168537"/>
    </source>
</evidence>
<dbReference type="InterPro" id="IPR005183">
    <property type="entry name" value="DUF305_CopM-like"/>
</dbReference>
<reference evidence="3" key="1">
    <citation type="submission" date="2023-06" db="EMBL/GenBank/DDBJ databases">
        <title>Draft genome sequence of Nocardioides sp. SOB72.</title>
        <authorList>
            <person name="Zhang G."/>
        </authorList>
    </citation>
    <scope>NUCLEOTIDE SEQUENCE</scope>
    <source>
        <strain evidence="3">SOB72</strain>
    </source>
</reference>
<dbReference type="Gene3D" id="1.20.1260.10">
    <property type="match status" value="1"/>
</dbReference>
<protein>
    <submittedName>
        <fullName evidence="3">DUF305 domain-containing protein</fullName>
    </submittedName>
</protein>
<comment type="caution">
    <text evidence="3">The sequence shown here is derived from an EMBL/GenBank/DDBJ whole genome shotgun (WGS) entry which is preliminary data.</text>
</comment>
<dbReference type="RefSeq" id="WP_300960841.1">
    <property type="nucleotide sequence ID" value="NZ_JAUHJR010000004.1"/>
</dbReference>
<sequence>MLTTLRKHRSSTAQTAPAVRRPSARRRGVATIAALALTATLAACGNEGHSSTADLSATQTASNGDMFNGADVDFATQMIPHHAQAVQMVVMTQGRDLSPEVQDLTATIRDAQVPEVEAMTDWLTAWGQEIPETSLDHANAGHDMSGHSGSEGDSNSEGMNGMPGMMSDDDMAALEHASGAEFERMWLELMIEHHKGAIEMAQVEQEDGLYPDAVALAETIVFDQQAEIERMEELLG</sequence>
<evidence type="ECO:0000256" key="1">
    <source>
        <dbReference type="SAM" id="MobiDB-lite"/>
    </source>
</evidence>
<feature type="region of interest" description="Disordered" evidence="1">
    <location>
        <begin position="135"/>
        <end position="160"/>
    </location>
</feature>
<feature type="domain" description="DUF305" evidence="2">
    <location>
        <begin position="71"/>
        <end position="235"/>
    </location>
</feature>
<accession>A0ABT8EUP1</accession>
<dbReference type="Pfam" id="PF03713">
    <property type="entry name" value="DUF305"/>
    <property type="match status" value="1"/>
</dbReference>
<dbReference type="Proteomes" id="UP001168537">
    <property type="component" value="Unassembled WGS sequence"/>
</dbReference>
<dbReference type="EMBL" id="JAUHJR010000004">
    <property type="protein sequence ID" value="MDN4161893.1"/>
    <property type="molecule type" value="Genomic_DNA"/>
</dbReference>
<proteinExistence type="predicted"/>
<feature type="compositionally biased region" description="Basic residues" evidence="1">
    <location>
        <begin position="1"/>
        <end position="10"/>
    </location>
</feature>
<dbReference type="InterPro" id="IPR012347">
    <property type="entry name" value="Ferritin-like"/>
</dbReference>
<feature type="compositionally biased region" description="Polar residues" evidence="1">
    <location>
        <begin position="147"/>
        <end position="158"/>
    </location>
</feature>
<gene>
    <name evidence="3" type="ORF">QWY29_11075</name>
</gene>
<keyword evidence="4" id="KW-1185">Reference proteome</keyword>
<evidence type="ECO:0000259" key="2">
    <source>
        <dbReference type="Pfam" id="PF03713"/>
    </source>
</evidence>
<name>A0ABT8EUP1_9ACTN</name>
<organism evidence="3 4">
    <name type="scientific">Nocardioides abyssi</name>
    <dbReference type="NCBI Taxonomy" id="3058370"/>
    <lineage>
        <taxon>Bacteria</taxon>
        <taxon>Bacillati</taxon>
        <taxon>Actinomycetota</taxon>
        <taxon>Actinomycetes</taxon>
        <taxon>Propionibacteriales</taxon>
        <taxon>Nocardioidaceae</taxon>
        <taxon>Nocardioides</taxon>
    </lineage>
</organism>
<dbReference type="PANTHER" id="PTHR36933">
    <property type="entry name" value="SLL0788 PROTEIN"/>
    <property type="match status" value="1"/>
</dbReference>